<evidence type="ECO:0000313" key="3">
    <source>
        <dbReference type="Proteomes" id="UP000198925"/>
    </source>
</evidence>
<proteinExistence type="predicted"/>
<evidence type="ECO:0000259" key="1">
    <source>
        <dbReference type="PROSITE" id="PS51664"/>
    </source>
</evidence>
<dbReference type="RefSeq" id="WP_218127957.1">
    <property type="nucleotide sequence ID" value="NZ_FMZX01000007.1"/>
</dbReference>
<dbReference type="GO" id="GO:0005840">
    <property type="term" value="C:ribosome"/>
    <property type="evidence" value="ECO:0007669"/>
    <property type="project" value="UniProtKB-KW"/>
</dbReference>
<dbReference type="STRING" id="938405.SAMN02927895_00016"/>
<accession>A0A1G6UI47</accession>
<organism evidence="2 3">
    <name type="scientific">Belnapia rosea</name>
    <dbReference type="NCBI Taxonomy" id="938405"/>
    <lineage>
        <taxon>Bacteria</taxon>
        <taxon>Pseudomonadati</taxon>
        <taxon>Pseudomonadota</taxon>
        <taxon>Alphaproteobacteria</taxon>
        <taxon>Acetobacterales</taxon>
        <taxon>Roseomonadaceae</taxon>
        <taxon>Belnapia</taxon>
    </lineage>
</organism>
<keyword evidence="2" id="KW-0687">Ribonucleoprotein</keyword>
<keyword evidence="3" id="KW-1185">Reference proteome</keyword>
<name>A0A1G6UI47_9PROT</name>
<feature type="domain" description="YcaO" evidence="1">
    <location>
        <begin position="56"/>
        <end position="449"/>
    </location>
</feature>
<dbReference type="Proteomes" id="UP000198925">
    <property type="component" value="Unassembled WGS sequence"/>
</dbReference>
<evidence type="ECO:0000313" key="2">
    <source>
        <dbReference type="EMBL" id="SDD40924.1"/>
    </source>
</evidence>
<keyword evidence="2" id="KW-0689">Ribosomal protein</keyword>
<dbReference type="AlphaFoldDB" id="A0A1G6UI47"/>
<dbReference type="Gene3D" id="3.30.1330.230">
    <property type="match status" value="1"/>
</dbReference>
<dbReference type="Pfam" id="PF02624">
    <property type="entry name" value="YcaO"/>
    <property type="match status" value="1"/>
</dbReference>
<dbReference type="PANTHER" id="PTHR37809:SF1">
    <property type="entry name" value="RIBOSOMAL PROTEIN S12 METHYLTHIOTRANSFERASE ACCESSORY FACTOR YCAO"/>
    <property type="match status" value="1"/>
</dbReference>
<dbReference type="PROSITE" id="PS51664">
    <property type="entry name" value="YCAO"/>
    <property type="match status" value="1"/>
</dbReference>
<dbReference type="PANTHER" id="PTHR37809">
    <property type="entry name" value="RIBOSOMAL PROTEIN S12 METHYLTHIOTRANSFERASE ACCESSORY FACTOR YCAO"/>
    <property type="match status" value="1"/>
</dbReference>
<reference evidence="2 3" key="1">
    <citation type="submission" date="2016-10" db="EMBL/GenBank/DDBJ databases">
        <authorList>
            <person name="de Groot N.N."/>
        </authorList>
    </citation>
    <scope>NUCLEOTIDE SEQUENCE [LARGE SCALE GENOMIC DNA]</scope>
    <source>
        <strain evidence="2 3">CPCC 100156</strain>
    </source>
</reference>
<gene>
    <name evidence="2" type="ORF">SAMN04487779_1007176</name>
</gene>
<dbReference type="GO" id="GO:0016740">
    <property type="term" value="F:transferase activity"/>
    <property type="evidence" value="ECO:0007669"/>
    <property type="project" value="UniProtKB-KW"/>
</dbReference>
<keyword evidence="2" id="KW-0808">Transferase</keyword>
<dbReference type="InterPro" id="IPR003776">
    <property type="entry name" value="YcaO-like_dom"/>
</dbReference>
<protein>
    <submittedName>
        <fullName evidence="2">Ribosomal protein S12 methylthiotransferase accessory factor</fullName>
    </submittedName>
</protein>
<sequence>MNTTTDLHEVARAFRASMPEEGHVTVFRIDMLDRIGIPVVQANLIVAKEPATTGYGYGFEAIEAEVGALGELCEEVHVGAWLKRAPRLHGSRAALVRERGETGVVDPLTLCLPAGSPYTPEMPLSWVEARRWSTGEPVLVPCDWVAAYPYQLGETPRLITPITNGLGAGFDLPHAISHGLMELLQRDGNAVTYRALDQGVVVEVDTQDEPEVAGLLEHLRSLGIDVIVKLACTDFGIPNLYVVGNDRGAPTVPVQVTSCGEASHPDRSRTLRKALLEFCGSRSRKAATHGPIDLVRAALPRDYVDRQIGVAMLEEEEGRALQAMAEWVGQDAGELRRRLAGSVFSDRRRVRLSELPTVPAPAVAESGARLRLLTERFAAEGLEPLVIDCSPAGSPVKVVKTIVPGLESETMSYHRIGWRGVRRLRGRGDPLLLDAARDGAQRVRLRPEDEARAGGPAWFDARLADETVGRLYPLYRECGTFSAQLYRRRQAA</sequence>
<dbReference type="EMBL" id="FMZX01000007">
    <property type="protein sequence ID" value="SDD40924.1"/>
    <property type="molecule type" value="Genomic_DNA"/>
</dbReference>